<keyword evidence="3" id="KW-1185">Reference proteome</keyword>
<dbReference type="SUPFAM" id="SSF54768">
    <property type="entry name" value="dsRNA-binding domain-like"/>
    <property type="match status" value="1"/>
</dbReference>
<dbReference type="InterPro" id="IPR014720">
    <property type="entry name" value="dsRBD_dom"/>
</dbReference>
<protein>
    <recommendedName>
        <fullName evidence="1">DRBM domain-containing protein</fullName>
    </recommendedName>
</protein>
<evidence type="ECO:0000313" key="3">
    <source>
        <dbReference type="Proteomes" id="UP000237347"/>
    </source>
</evidence>
<dbReference type="Gene3D" id="3.30.160.20">
    <property type="match status" value="1"/>
</dbReference>
<dbReference type="Proteomes" id="UP000237347">
    <property type="component" value="Unassembled WGS sequence"/>
</dbReference>
<comment type="caution">
    <text evidence="2">The sequence shown here is derived from an EMBL/GenBank/DDBJ whole genome shotgun (WGS) entry which is preliminary data.</text>
</comment>
<sequence length="161" mass="17634">YKQQNISAIPQAVGVSIGQSFGQVSHELIVSKPEPSQVVNLPIEFVPAVLPEPSDRGLLTIPLSKNKKGFFPVFTSTLVFNGLYYTGEVGRNKKEAEQLVARVVIISLLGKYGLETVLSETIKSKDKLYVALHKLKDTSHENISVVPQAVGVSIRTKFWAS</sequence>
<gene>
    <name evidence="2" type="ORF">CFP56_008703</name>
</gene>
<accession>A0AAW0M564</accession>
<feature type="domain" description="DRBM" evidence="1">
    <location>
        <begin position="66"/>
        <end position="105"/>
    </location>
</feature>
<name>A0AAW0M564_QUESU</name>
<organism evidence="2 3">
    <name type="scientific">Quercus suber</name>
    <name type="common">Cork oak</name>
    <dbReference type="NCBI Taxonomy" id="58331"/>
    <lineage>
        <taxon>Eukaryota</taxon>
        <taxon>Viridiplantae</taxon>
        <taxon>Streptophyta</taxon>
        <taxon>Embryophyta</taxon>
        <taxon>Tracheophyta</taxon>
        <taxon>Spermatophyta</taxon>
        <taxon>Magnoliopsida</taxon>
        <taxon>eudicotyledons</taxon>
        <taxon>Gunneridae</taxon>
        <taxon>Pentapetalae</taxon>
        <taxon>rosids</taxon>
        <taxon>fabids</taxon>
        <taxon>Fagales</taxon>
        <taxon>Fagaceae</taxon>
        <taxon>Quercus</taxon>
    </lineage>
</organism>
<reference evidence="2 3" key="1">
    <citation type="journal article" date="2018" name="Sci. Data">
        <title>The draft genome sequence of cork oak.</title>
        <authorList>
            <person name="Ramos A.M."/>
            <person name="Usie A."/>
            <person name="Barbosa P."/>
            <person name="Barros P.M."/>
            <person name="Capote T."/>
            <person name="Chaves I."/>
            <person name="Simoes F."/>
            <person name="Abreu I."/>
            <person name="Carrasquinho I."/>
            <person name="Faro C."/>
            <person name="Guimaraes J.B."/>
            <person name="Mendonca D."/>
            <person name="Nobrega F."/>
            <person name="Rodrigues L."/>
            <person name="Saibo N.J.M."/>
            <person name="Varela M.C."/>
            <person name="Egas C."/>
            <person name="Matos J."/>
            <person name="Miguel C.M."/>
            <person name="Oliveira M.M."/>
            <person name="Ricardo C.P."/>
            <person name="Goncalves S."/>
        </authorList>
    </citation>
    <scope>NUCLEOTIDE SEQUENCE [LARGE SCALE GENOMIC DNA]</scope>
    <source>
        <strain evidence="3">cv. HL8</strain>
    </source>
</reference>
<evidence type="ECO:0000313" key="2">
    <source>
        <dbReference type="EMBL" id="KAK7859050.1"/>
    </source>
</evidence>
<dbReference type="EMBL" id="PKMF04000015">
    <property type="protein sequence ID" value="KAK7859050.1"/>
    <property type="molecule type" value="Genomic_DNA"/>
</dbReference>
<feature type="non-terminal residue" evidence="2">
    <location>
        <position position="1"/>
    </location>
</feature>
<dbReference type="AlphaFoldDB" id="A0AAW0M564"/>
<dbReference type="Pfam" id="PF00035">
    <property type="entry name" value="dsrm"/>
    <property type="match status" value="1"/>
</dbReference>
<evidence type="ECO:0000259" key="1">
    <source>
        <dbReference type="Pfam" id="PF00035"/>
    </source>
</evidence>
<proteinExistence type="predicted"/>